<evidence type="ECO:0000259" key="2">
    <source>
        <dbReference type="PROSITE" id="PS50076"/>
    </source>
</evidence>
<dbReference type="InterPro" id="IPR011990">
    <property type="entry name" value="TPR-like_helical_dom_sf"/>
</dbReference>
<dbReference type="KEGG" id="vin:AKJ08_0167"/>
<keyword evidence="3" id="KW-0346">Stress response</keyword>
<name>A0A0K1P8D8_9BACT</name>
<reference evidence="3 4" key="1">
    <citation type="submission" date="2015-08" db="EMBL/GenBank/DDBJ databases">
        <authorList>
            <person name="Babu N.S."/>
            <person name="Beckwith C.J."/>
            <person name="Beseler K.G."/>
            <person name="Brison A."/>
            <person name="Carone J.V."/>
            <person name="Caskin T.P."/>
            <person name="Diamond M."/>
            <person name="Durham M.E."/>
            <person name="Foxe J.M."/>
            <person name="Go M."/>
            <person name="Henderson B.A."/>
            <person name="Jones I.B."/>
            <person name="McGettigan J.A."/>
            <person name="Micheletti S.J."/>
            <person name="Nasrallah M.E."/>
            <person name="Ortiz D."/>
            <person name="Piller C.R."/>
            <person name="Privatt S.R."/>
            <person name="Schneider S.L."/>
            <person name="Sharp S."/>
            <person name="Smith T.C."/>
            <person name="Stanton J.D."/>
            <person name="Ullery H.E."/>
            <person name="Wilson R.J."/>
            <person name="Serrano M.G."/>
            <person name="Buck G."/>
            <person name="Lee V."/>
            <person name="Wang Y."/>
            <person name="Carvalho R."/>
            <person name="Voegtly L."/>
            <person name="Shi R."/>
            <person name="Duckworth R."/>
            <person name="Johnson A."/>
            <person name="Loviza R."/>
            <person name="Walstead R."/>
            <person name="Shah Z."/>
            <person name="Kiflezghi M."/>
            <person name="Wade K."/>
            <person name="Ball S.L."/>
            <person name="Bradley K.W."/>
            <person name="Asai D.J."/>
            <person name="Bowman C.A."/>
            <person name="Russell D.A."/>
            <person name="Pope W.H."/>
            <person name="Jacobs-Sera D."/>
            <person name="Hendrix R.W."/>
            <person name="Hatfull G.F."/>
        </authorList>
    </citation>
    <scope>NUCLEOTIDE SEQUENCE [LARGE SCALE GENOMIC DNA]</scope>
    <source>
        <strain evidence="3 4">DSM 27710</strain>
    </source>
</reference>
<dbReference type="Gene3D" id="1.10.287.110">
    <property type="entry name" value="DnaJ domain"/>
    <property type="match status" value="1"/>
</dbReference>
<dbReference type="InterPro" id="IPR052763">
    <property type="entry name" value="DnaJ_C4"/>
</dbReference>
<dbReference type="Proteomes" id="UP000055590">
    <property type="component" value="Chromosome"/>
</dbReference>
<dbReference type="PRINTS" id="PR00625">
    <property type="entry name" value="JDOMAIN"/>
</dbReference>
<dbReference type="PANTHER" id="PTHR44825:SF1">
    <property type="entry name" value="DNAJ HOMOLOG SUBFAMILY C MEMBER 4"/>
    <property type="match status" value="1"/>
</dbReference>
<dbReference type="STRING" id="1391653.AKJ08_0167"/>
<feature type="domain" description="J" evidence="2">
    <location>
        <begin position="24"/>
        <end position="95"/>
    </location>
</feature>
<keyword evidence="4" id="KW-1185">Reference proteome</keyword>
<sequence length="306" mass="33797">MPAGIDPGEGRAILDLHARLPSITHFELLGVERSAGPGEVEEAYFELSKRFHPDRYYGRNLGPYEVAVGEIFRRLKEAAQTLRDPVQRRAYLASMATPDDRAEDAVTKARRAERSERLRRMDPGLRRAQTATELEARGRKSFAEGRWREAAADLSSAASLQGSREVGGESPLSALAEEARGRAASEHAAMLAESADRLAITGDAQQARGRWLEAARLVPHDVAFVTRAMTSFLELGGEASEARDVIQLLRETAPRDADAQALVGRALLASGHEKAGRQALEQALRLDPRQPFARSALRKWRWPFRS</sequence>
<dbReference type="PANTHER" id="PTHR44825">
    <property type="match status" value="1"/>
</dbReference>
<dbReference type="RefSeq" id="WP_050724324.1">
    <property type="nucleotide sequence ID" value="NZ_CP012332.1"/>
</dbReference>
<feature type="repeat" description="TPR" evidence="1">
    <location>
        <begin position="257"/>
        <end position="290"/>
    </location>
</feature>
<dbReference type="PROSITE" id="PS50076">
    <property type="entry name" value="DNAJ_2"/>
    <property type="match status" value="1"/>
</dbReference>
<dbReference type="SMART" id="SM00271">
    <property type="entry name" value="DnaJ"/>
    <property type="match status" value="1"/>
</dbReference>
<dbReference type="Pfam" id="PF00226">
    <property type="entry name" value="DnaJ"/>
    <property type="match status" value="1"/>
</dbReference>
<dbReference type="EMBL" id="CP012332">
    <property type="protein sequence ID" value="AKU89780.1"/>
    <property type="molecule type" value="Genomic_DNA"/>
</dbReference>
<evidence type="ECO:0000313" key="4">
    <source>
        <dbReference type="Proteomes" id="UP000055590"/>
    </source>
</evidence>
<dbReference type="AlphaFoldDB" id="A0A0K1P8D8"/>
<dbReference type="SUPFAM" id="SSF48452">
    <property type="entry name" value="TPR-like"/>
    <property type="match status" value="1"/>
</dbReference>
<dbReference type="PROSITE" id="PS50005">
    <property type="entry name" value="TPR"/>
    <property type="match status" value="1"/>
</dbReference>
<evidence type="ECO:0000256" key="1">
    <source>
        <dbReference type="PROSITE-ProRule" id="PRU00339"/>
    </source>
</evidence>
<evidence type="ECO:0000313" key="3">
    <source>
        <dbReference type="EMBL" id="AKU89780.1"/>
    </source>
</evidence>
<keyword evidence="1" id="KW-0802">TPR repeat</keyword>
<proteinExistence type="predicted"/>
<accession>A0A0K1P8D8</accession>
<dbReference type="InterPro" id="IPR019734">
    <property type="entry name" value="TPR_rpt"/>
</dbReference>
<dbReference type="Gene3D" id="1.25.40.10">
    <property type="entry name" value="Tetratricopeptide repeat domain"/>
    <property type="match status" value="1"/>
</dbReference>
<organism evidence="3 4">
    <name type="scientific">Vulgatibacter incomptus</name>
    <dbReference type="NCBI Taxonomy" id="1391653"/>
    <lineage>
        <taxon>Bacteria</taxon>
        <taxon>Pseudomonadati</taxon>
        <taxon>Myxococcota</taxon>
        <taxon>Myxococcia</taxon>
        <taxon>Myxococcales</taxon>
        <taxon>Cystobacterineae</taxon>
        <taxon>Vulgatibacteraceae</taxon>
        <taxon>Vulgatibacter</taxon>
    </lineage>
</organism>
<dbReference type="InterPro" id="IPR036869">
    <property type="entry name" value="J_dom_sf"/>
</dbReference>
<dbReference type="InterPro" id="IPR001623">
    <property type="entry name" value="DnaJ_domain"/>
</dbReference>
<gene>
    <name evidence="3" type="ORF">AKJ08_0167</name>
</gene>
<dbReference type="SUPFAM" id="SSF46565">
    <property type="entry name" value="Chaperone J-domain"/>
    <property type="match status" value="1"/>
</dbReference>
<dbReference type="CDD" id="cd06257">
    <property type="entry name" value="DnaJ"/>
    <property type="match status" value="1"/>
</dbReference>
<protein>
    <submittedName>
        <fullName evidence="3">Heat shock protein DnaJ domain protein</fullName>
    </submittedName>
</protein>